<dbReference type="HOGENOM" id="CLU_130970_0_0_4"/>
<dbReference type="Proteomes" id="UP000001235">
    <property type="component" value="Chromosome"/>
</dbReference>
<dbReference type="RefSeq" id="WP_013294339.1">
    <property type="nucleotide sequence ID" value="NC_014394.1"/>
</dbReference>
<reference evidence="2 3" key="1">
    <citation type="submission" date="2010-08" db="EMBL/GenBank/DDBJ databases">
        <title>Complete sequence of Gallionella capsiferriformans ES-2.</title>
        <authorList>
            <consortium name="US DOE Joint Genome Institute"/>
            <person name="Lucas S."/>
            <person name="Copeland A."/>
            <person name="Lapidus A."/>
            <person name="Cheng J.-F."/>
            <person name="Bruce D."/>
            <person name="Goodwin L."/>
            <person name="Pitluck S."/>
            <person name="Chertkov O."/>
            <person name="Davenport K.W."/>
            <person name="Detter J.C."/>
            <person name="Han C."/>
            <person name="Tapia R."/>
            <person name="Land M."/>
            <person name="Hauser L."/>
            <person name="Chang Y.-J."/>
            <person name="Jeffries C."/>
            <person name="Kyrpides N."/>
            <person name="Ivanova N."/>
            <person name="Mikhailova N."/>
            <person name="Shelobolina E.S."/>
            <person name="Picardal F."/>
            <person name="Roden E."/>
            <person name="Emerson D."/>
            <person name="Woyke T."/>
        </authorList>
    </citation>
    <scope>NUCLEOTIDE SEQUENCE [LARGE SCALE GENOMIC DNA]</scope>
    <source>
        <strain evidence="2 3">ES-2</strain>
    </source>
</reference>
<dbReference type="AlphaFoldDB" id="D9SK07"/>
<evidence type="ECO:0000313" key="3">
    <source>
        <dbReference type="Proteomes" id="UP000001235"/>
    </source>
</evidence>
<dbReference type="KEGG" id="gca:Galf_2419"/>
<accession>D9SK07</accession>
<evidence type="ECO:0000313" key="2">
    <source>
        <dbReference type="EMBL" id="ADL56419.1"/>
    </source>
</evidence>
<sequence length="141" mass="16542">MPKKIVTEDSINQLLAILNNWQGELTWELYCESITRKLGLKTVVTKQTLLRYEIIKRTFNERKAFLREAKSSRASSDQTIAMFESQVNNLVEQVRRLSAENDAYKEKFVRWLSIIYMHAPNFDISKLDFPLTAKNKRNQKG</sequence>
<gene>
    <name evidence="2" type="ordered locus">Galf_2419</name>
</gene>
<dbReference type="EMBL" id="CP002159">
    <property type="protein sequence ID" value="ADL56419.1"/>
    <property type="molecule type" value="Genomic_DNA"/>
</dbReference>
<name>D9SK07_GALCS</name>
<evidence type="ECO:0000256" key="1">
    <source>
        <dbReference type="SAM" id="Coils"/>
    </source>
</evidence>
<dbReference type="eggNOG" id="ENOG5032YGZ">
    <property type="taxonomic scope" value="Bacteria"/>
</dbReference>
<keyword evidence="1" id="KW-0175">Coiled coil</keyword>
<dbReference type="STRING" id="395494.Galf_2419"/>
<feature type="coiled-coil region" evidence="1">
    <location>
        <begin position="80"/>
        <end position="107"/>
    </location>
</feature>
<dbReference type="OrthoDB" id="8702396at2"/>
<organism evidence="2 3">
    <name type="scientific">Gallionella capsiferriformans (strain ES-2)</name>
    <name type="common">Gallionella ferruginea capsiferriformans (strain ES-2)</name>
    <dbReference type="NCBI Taxonomy" id="395494"/>
    <lineage>
        <taxon>Bacteria</taxon>
        <taxon>Pseudomonadati</taxon>
        <taxon>Pseudomonadota</taxon>
        <taxon>Betaproteobacteria</taxon>
        <taxon>Nitrosomonadales</taxon>
        <taxon>Gallionellaceae</taxon>
        <taxon>Gallionella</taxon>
    </lineage>
</organism>
<proteinExistence type="predicted"/>
<protein>
    <submittedName>
        <fullName evidence="2">Uncharacterized protein</fullName>
    </submittedName>
</protein>
<keyword evidence="3" id="KW-1185">Reference proteome</keyword>